<dbReference type="PROSITE" id="PS50931">
    <property type="entry name" value="HTH_LYSR"/>
    <property type="match status" value="1"/>
</dbReference>
<dbReference type="Gene3D" id="1.10.10.10">
    <property type="entry name" value="Winged helix-like DNA-binding domain superfamily/Winged helix DNA-binding domain"/>
    <property type="match status" value="1"/>
</dbReference>
<dbReference type="Proteomes" id="UP000515465">
    <property type="component" value="Plasmid p_2"/>
</dbReference>
<evidence type="ECO:0000256" key="3">
    <source>
        <dbReference type="ARBA" id="ARBA00023125"/>
    </source>
</evidence>
<dbReference type="Pfam" id="PF00126">
    <property type="entry name" value="HTH_1"/>
    <property type="match status" value="1"/>
</dbReference>
<proteinExistence type="inferred from homology"/>
<dbReference type="PANTHER" id="PTHR30427">
    <property type="entry name" value="TRANSCRIPTIONAL ACTIVATOR PROTEIN LYSR"/>
    <property type="match status" value="1"/>
</dbReference>
<gene>
    <name evidence="6" type="ORF">HB778_35405</name>
</gene>
<dbReference type="RefSeq" id="WP_183465482.1">
    <property type="nucleotide sequence ID" value="NZ_CP050297.1"/>
</dbReference>
<dbReference type="AlphaFoldDB" id="A0A7G6T4B6"/>
<evidence type="ECO:0000313" key="7">
    <source>
        <dbReference type="Proteomes" id="UP000515465"/>
    </source>
</evidence>
<dbReference type="InterPro" id="IPR036388">
    <property type="entry name" value="WH-like_DNA-bd_sf"/>
</dbReference>
<dbReference type="GO" id="GO:0003700">
    <property type="term" value="F:DNA-binding transcription factor activity"/>
    <property type="evidence" value="ECO:0007669"/>
    <property type="project" value="InterPro"/>
</dbReference>
<dbReference type="Gene3D" id="3.40.190.10">
    <property type="entry name" value="Periplasmic binding protein-like II"/>
    <property type="match status" value="2"/>
</dbReference>
<keyword evidence="4" id="KW-0804">Transcription</keyword>
<feature type="domain" description="HTH lysR-type" evidence="5">
    <location>
        <begin position="9"/>
        <end position="66"/>
    </location>
</feature>
<evidence type="ECO:0000259" key="5">
    <source>
        <dbReference type="PROSITE" id="PS50931"/>
    </source>
</evidence>
<sequence length="303" mass="33566">MVEIANTGVTLRQLQIFREVVRLGSERQAAKVLRVTQSAVSQQVAQLETALGVPLFRREGNRLVATAQAWELLREIDGTFLSLDRVGKSIAALKGIEGHAIGIAAPDIFCFTLVPRAVRQIRVHDRSCVFHVKSGSYQDVAEHVLNGRADLGVSRLPLDERLFDWMPVTTATNVCLFPAGHRLAEKDLITPEDLRGEPLIDIEPRQNTHQMDLNALRYMGVEPNIAVEVDANGHEAAFIAAGVGISVTNSVVAKECALFGLRFRPFEPSAIYHYVVFWQRGRQLSGQLRLARERLADALRDSA</sequence>
<dbReference type="InterPro" id="IPR000847">
    <property type="entry name" value="LysR_HTH_N"/>
</dbReference>
<reference evidence="7" key="1">
    <citation type="journal article" date="2020" name="Mol. Plant Microbe">
        <title>Rhizobial microsymbionts of the narrowly endemic Oxytropis species growing in Kamchatka are characterized by significant genetic diversity and possess a set of genes that are associated with T3SS and T6SS secretion systems and can affect the development of symbiosis.</title>
        <authorList>
            <person name="Safronova V."/>
            <person name="Guro P."/>
            <person name="Sazanova A."/>
            <person name="Kuznetsova I."/>
            <person name="Belimov A."/>
            <person name="Yakubov V."/>
            <person name="Chirak E."/>
            <person name="Afonin A."/>
            <person name="Gogolev Y."/>
            <person name="Andronov E."/>
            <person name="Tikhonovich I."/>
        </authorList>
    </citation>
    <scope>NUCLEOTIDE SEQUENCE [LARGE SCALE GENOMIC DNA]</scope>
    <source>
        <strain evidence="7">583</strain>
        <plasmid evidence="7">p_2</plasmid>
    </source>
</reference>
<evidence type="ECO:0000256" key="4">
    <source>
        <dbReference type="ARBA" id="ARBA00023163"/>
    </source>
</evidence>
<organism evidence="6 7">
    <name type="scientific">Mesorhizobium huakuii</name>
    <dbReference type="NCBI Taxonomy" id="28104"/>
    <lineage>
        <taxon>Bacteria</taxon>
        <taxon>Pseudomonadati</taxon>
        <taxon>Pseudomonadota</taxon>
        <taxon>Alphaproteobacteria</taxon>
        <taxon>Hyphomicrobiales</taxon>
        <taxon>Phyllobacteriaceae</taxon>
        <taxon>Mesorhizobium</taxon>
    </lineage>
</organism>
<dbReference type="GO" id="GO:0043565">
    <property type="term" value="F:sequence-specific DNA binding"/>
    <property type="evidence" value="ECO:0007669"/>
    <property type="project" value="TreeGrafter"/>
</dbReference>
<dbReference type="InterPro" id="IPR036390">
    <property type="entry name" value="WH_DNA-bd_sf"/>
</dbReference>
<dbReference type="GO" id="GO:0010628">
    <property type="term" value="P:positive regulation of gene expression"/>
    <property type="evidence" value="ECO:0007669"/>
    <property type="project" value="TreeGrafter"/>
</dbReference>
<dbReference type="Pfam" id="PF03466">
    <property type="entry name" value="LysR_substrate"/>
    <property type="match status" value="1"/>
</dbReference>
<keyword evidence="3" id="KW-0238">DNA-binding</keyword>
<keyword evidence="6" id="KW-0614">Plasmid</keyword>
<keyword evidence="2" id="KW-0805">Transcription regulation</keyword>
<evidence type="ECO:0000256" key="2">
    <source>
        <dbReference type="ARBA" id="ARBA00023015"/>
    </source>
</evidence>
<dbReference type="EMBL" id="CP050297">
    <property type="protein sequence ID" value="QND61598.1"/>
    <property type="molecule type" value="Genomic_DNA"/>
</dbReference>
<name>A0A7G6T4B6_9HYPH</name>
<evidence type="ECO:0000256" key="1">
    <source>
        <dbReference type="ARBA" id="ARBA00009437"/>
    </source>
</evidence>
<dbReference type="InterPro" id="IPR005119">
    <property type="entry name" value="LysR_subst-bd"/>
</dbReference>
<dbReference type="PANTHER" id="PTHR30427:SF1">
    <property type="entry name" value="TRANSCRIPTIONAL ACTIVATOR PROTEIN LYSR"/>
    <property type="match status" value="1"/>
</dbReference>
<protein>
    <submittedName>
        <fullName evidence="6">LysR family transcriptional regulator</fullName>
    </submittedName>
</protein>
<accession>A0A7G6T4B6</accession>
<geneLocation type="plasmid" evidence="6 7">
    <name>p_2</name>
</geneLocation>
<dbReference type="PRINTS" id="PR00039">
    <property type="entry name" value="HTHLYSR"/>
</dbReference>
<evidence type="ECO:0000313" key="6">
    <source>
        <dbReference type="EMBL" id="QND61598.1"/>
    </source>
</evidence>
<comment type="similarity">
    <text evidence="1">Belongs to the LysR transcriptional regulatory family.</text>
</comment>
<dbReference type="SUPFAM" id="SSF46785">
    <property type="entry name" value="Winged helix' DNA-binding domain"/>
    <property type="match status" value="1"/>
</dbReference>
<dbReference type="SUPFAM" id="SSF53850">
    <property type="entry name" value="Periplasmic binding protein-like II"/>
    <property type="match status" value="1"/>
</dbReference>